<feature type="binding site" evidence="7">
    <location>
        <position position="241"/>
    </location>
    <ligand>
        <name>substrate</name>
    </ligand>
</feature>
<dbReference type="RefSeq" id="WP_316969580.1">
    <property type="nucleotide sequence ID" value="NZ_JARFPL010000034.1"/>
</dbReference>
<keyword evidence="4 7" id="KW-0862">Zinc</keyword>
<evidence type="ECO:0000313" key="10">
    <source>
        <dbReference type="EMBL" id="MDF0593879.1"/>
    </source>
</evidence>
<evidence type="ECO:0000313" key="11">
    <source>
        <dbReference type="Proteomes" id="UP001215956"/>
    </source>
</evidence>
<dbReference type="EC" id="1.1.1.23" evidence="7 8"/>
<keyword evidence="7 8" id="KW-0028">Amino-acid biosynthesis</keyword>
<comment type="function">
    <text evidence="7 8">Catalyzes the sequential NAD-dependent oxidations of L-histidinol to L-histidinaldehyde and then to L-histidine.</text>
</comment>
<dbReference type="CDD" id="cd06572">
    <property type="entry name" value="Histidinol_dh"/>
    <property type="match status" value="1"/>
</dbReference>
<dbReference type="Gene3D" id="1.20.5.1300">
    <property type="match status" value="1"/>
</dbReference>
<feature type="binding site" evidence="7">
    <location>
        <position position="423"/>
    </location>
    <ligand>
        <name>Zn(2+)</name>
        <dbReference type="ChEBI" id="CHEBI:29105"/>
    </ligand>
</feature>
<dbReference type="NCBIfam" id="TIGR00069">
    <property type="entry name" value="hisD"/>
    <property type="match status" value="1"/>
</dbReference>
<evidence type="ECO:0000256" key="6">
    <source>
        <dbReference type="ARBA" id="ARBA00023102"/>
    </source>
</evidence>
<dbReference type="PROSITE" id="PS00611">
    <property type="entry name" value="HISOL_DEHYDROGENASE"/>
    <property type="match status" value="1"/>
</dbReference>
<feature type="binding site" evidence="7">
    <location>
        <position position="423"/>
    </location>
    <ligand>
        <name>substrate</name>
    </ligand>
</feature>
<dbReference type="Proteomes" id="UP001215956">
    <property type="component" value="Unassembled WGS sequence"/>
</dbReference>
<dbReference type="InterPro" id="IPR012131">
    <property type="entry name" value="Hstdl_DH"/>
</dbReference>
<keyword evidence="5 7" id="KW-0560">Oxidoreductase</keyword>
<evidence type="ECO:0000256" key="9">
    <source>
        <dbReference type="RuleBase" id="RU004175"/>
    </source>
</evidence>
<dbReference type="PANTHER" id="PTHR21256">
    <property type="entry name" value="HISTIDINOL DEHYDROGENASE HDH"/>
    <property type="match status" value="1"/>
</dbReference>
<comment type="cofactor">
    <cofactor evidence="7">
        <name>Zn(2+)</name>
        <dbReference type="ChEBI" id="CHEBI:29105"/>
    </cofactor>
    <text evidence="7">Binds 1 zinc ion per subunit.</text>
</comment>
<feature type="binding site" evidence="7">
    <location>
        <position position="364"/>
    </location>
    <ligand>
        <name>Zn(2+)</name>
        <dbReference type="ChEBI" id="CHEBI:29105"/>
    </ligand>
</feature>
<feature type="binding site" evidence="7">
    <location>
        <position position="263"/>
    </location>
    <ligand>
        <name>Zn(2+)</name>
        <dbReference type="ChEBI" id="CHEBI:29105"/>
    </ligand>
</feature>
<name>A0ABT5XGN3_9EURY</name>
<comment type="pathway">
    <text evidence="7 8">Amino-acid biosynthesis; L-histidine biosynthesis; L-histidine from 5-phospho-alpha-D-ribose 1-diphosphate: step 9/9.</text>
</comment>
<dbReference type="Gene3D" id="3.40.50.1980">
    <property type="entry name" value="Nitrogenase molybdenum iron protein domain"/>
    <property type="match status" value="2"/>
</dbReference>
<feature type="binding site" evidence="7">
    <location>
        <position position="266"/>
    </location>
    <ligand>
        <name>substrate</name>
    </ligand>
</feature>
<dbReference type="PANTHER" id="PTHR21256:SF2">
    <property type="entry name" value="HISTIDINE BIOSYNTHESIS TRIFUNCTIONAL PROTEIN"/>
    <property type="match status" value="1"/>
</dbReference>
<gene>
    <name evidence="7 10" type="primary">hisD</name>
    <name evidence="10" type="ORF">P0O24_09835</name>
</gene>
<comment type="catalytic activity">
    <reaction evidence="7 8">
        <text>L-histidinol + 2 NAD(+) + H2O = L-histidine + 2 NADH + 3 H(+)</text>
        <dbReference type="Rhea" id="RHEA:20641"/>
        <dbReference type="ChEBI" id="CHEBI:15377"/>
        <dbReference type="ChEBI" id="CHEBI:15378"/>
        <dbReference type="ChEBI" id="CHEBI:57540"/>
        <dbReference type="ChEBI" id="CHEBI:57595"/>
        <dbReference type="ChEBI" id="CHEBI:57699"/>
        <dbReference type="ChEBI" id="CHEBI:57945"/>
        <dbReference type="EC" id="1.1.1.23"/>
    </reaction>
</comment>
<dbReference type="InterPro" id="IPR001692">
    <property type="entry name" value="Histidinol_DH_CS"/>
</dbReference>
<keyword evidence="6 7" id="KW-0368">Histidine biosynthesis</keyword>
<feature type="binding site" evidence="7">
    <location>
        <position position="133"/>
    </location>
    <ligand>
        <name>NAD(+)</name>
        <dbReference type="ChEBI" id="CHEBI:57540"/>
    </ligand>
</feature>
<comment type="similarity">
    <text evidence="1 7 8 9">Belongs to the histidinol dehydrogenase family.</text>
</comment>
<feature type="binding site" evidence="7">
    <location>
        <position position="263"/>
    </location>
    <ligand>
        <name>substrate</name>
    </ligand>
</feature>
<dbReference type="PIRSF" id="PIRSF000099">
    <property type="entry name" value="Histidinol_dh"/>
    <property type="match status" value="1"/>
</dbReference>
<feature type="active site" description="Proton acceptor" evidence="7">
    <location>
        <position position="330"/>
    </location>
</feature>
<protein>
    <recommendedName>
        <fullName evidence="2 7">Histidinol dehydrogenase</fullName>
        <shortName evidence="7 8">HDH</shortName>
        <ecNumber evidence="7 8">1.1.1.23</ecNumber>
    </recommendedName>
</protein>
<feature type="active site" description="Proton acceptor" evidence="7">
    <location>
        <position position="331"/>
    </location>
</feature>
<comment type="caution">
    <text evidence="10">The sequence shown here is derived from an EMBL/GenBank/DDBJ whole genome shotgun (WGS) entry which is preliminary data.</text>
</comment>
<dbReference type="InterPro" id="IPR016161">
    <property type="entry name" value="Ald_DH/histidinol_DH"/>
</dbReference>
<reference evidence="10 11" key="1">
    <citation type="submission" date="2023-03" db="EMBL/GenBank/DDBJ databases">
        <title>Whole genome sequencing of Methanotrichaceae archaeon M04Ac.</title>
        <authorList>
            <person name="Khomyakova M.A."/>
            <person name="Merkel A.Y."/>
            <person name="Slobodkin A.I."/>
        </authorList>
    </citation>
    <scope>NUCLEOTIDE SEQUENCE [LARGE SCALE GENOMIC DNA]</scope>
    <source>
        <strain evidence="10 11">M04Ac</strain>
    </source>
</reference>
<dbReference type="InterPro" id="IPR022695">
    <property type="entry name" value="Histidinol_DH_monofunct"/>
</dbReference>
<sequence length="439" mass="47054">MEKELFVLLFKKLSELGEEEGSALLSRGIDVQSVMPTVVEIVNDVQERGDRALCDQTERFDGVRVGRFRVGEDEIEKADEEVPEKLKKALEIAVENIAAFHHQQLDRDLWMTQTSPGAMAGQMIVPLDSAGAYVPGGRAAYPSSALMTVVPAKVAGVERVVVCTPPGKDGKVSSITLVAAQMAGADEIYRVGGVQAVAAMAFGTETIRPVQKIVGPGNIYVTAAKLLLRSTVEIDMPAGPSEVLIIADYTAEPEVLASDMIAQAEHDPQSISVLVTDDEDLAIATKVEVEKQAKEVARREIVKKSLAKSAILKAGSTEEAIGFSNSFAPEHLEIIVRDPMTVLRQIRSAGSVFLGPYTPVAAGDYASGTNHVLPTSGYARVFSGLNADAFVKKITVQQISKDGLRLLSDAITVIAEAEGLAAHAESVRKRLVERKPENL</sequence>
<evidence type="ECO:0000256" key="7">
    <source>
        <dbReference type="HAMAP-Rule" id="MF_01024"/>
    </source>
</evidence>
<feature type="binding site" evidence="7">
    <location>
        <position position="195"/>
    </location>
    <ligand>
        <name>NAD(+)</name>
        <dbReference type="ChEBI" id="CHEBI:57540"/>
    </ligand>
</feature>
<evidence type="ECO:0000256" key="8">
    <source>
        <dbReference type="PIRNR" id="PIRNR000099"/>
    </source>
</evidence>
<feature type="binding site" evidence="7">
    <location>
        <position position="266"/>
    </location>
    <ligand>
        <name>Zn(2+)</name>
        <dbReference type="ChEBI" id="CHEBI:29105"/>
    </ligand>
</feature>
<dbReference type="SUPFAM" id="SSF53720">
    <property type="entry name" value="ALDH-like"/>
    <property type="match status" value="1"/>
</dbReference>
<keyword evidence="7 8" id="KW-0520">NAD</keyword>
<evidence type="ECO:0000256" key="2">
    <source>
        <dbReference type="ARBA" id="ARBA00016531"/>
    </source>
</evidence>
<evidence type="ECO:0000256" key="3">
    <source>
        <dbReference type="ARBA" id="ARBA00022723"/>
    </source>
</evidence>
<keyword evidence="11" id="KW-1185">Reference proteome</keyword>
<evidence type="ECO:0000256" key="5">
    <source>
        <dbReference type="ARBA" id="ARBA00023002"/>
    </source>
</evidence>
<evidence type="ECO:0000256" key="4">
    <source>
        <dbReference type="ARBA" id="ARBA00022833"/>
    </source>
</evidence>
<keyword evidence="3 7" id="KW-0479">Metal-binding</keyword>
<dbReference type="HAMAP" id="MF_01024">
    <property type="entry name" value="HisD"/>
    <property type="match status" value="1"/>
</dbReference>
<dbReference type="Pfam" id="PF00815">
    <property type="entry name" value="Histidinol_dh"/>
    <property type="match status" value="1"/>
</dbReference>
<evidence type="ECO:0000256" key="1">
    <source>
        <dbReference type="ARBA" id="ARBA00010178"/>
    </source>
</evidence>
<proteinExistence type="inferred from homology"/>
<feature type="binding site" evidence="7">
    <location>
        <position position="331"/>
    </location>
    <ligand>
        <name>substrate</name>
    </ligand>
</feature>
<dbReference type="GO" id="GO:0004399">
    <property type="term" value="F:histidinol dehydrogenase activity"/>
    <property type="evidence" value="ECO:0007669"/>
    <property type="project" value="UniProtKB-EC"/>
</dbReference>
<organism evidence="10 11">
    <name type="scientific">Candidatus Methanocrinis alkalitolerans</name>
    <dbReference type="NCBI Taxonomy" id="3033395"/>
    <lineage>
        <taxon>Archaea</taxon>
        <taxon>Methanobacteriati</taxon>
        <taxon>Methanobacteriota</taxon>
        <taxon>Stenosarchaea group</taxon>
        <taxon>Methanomicrobia</taxon>
        <taxon>Methanotrichales</taxon>
        <taxon>Methanotrichaceae</taxon>
        <taxon>Methanocrinis</taxon>
    </lineage>
</organism>
<dbReference type="EMBL" id="JARFPL010000034">
    <property type="protein sequence ID" value="MDF0593879.1"/>
    <property type="molecule type" value="Genomic_DNA"/>
</dbReference>
<feature type="binding site" evidence="7">
    <location>
        <position position="418"/>
    </location>
    <ligand>
        <name>substrate</name>
    </ligand>
</feature>
<feature type="binding site" evidence="7">
    <location>
        <position position="218"/>
    </location>
    <ligand>
        <name>NAD(+)</name>
        <dbReference type="ChEBI" id="CHEBI:57540"/>
    </ligand>
</feature>
<dbReference type="PRINTS" id="PR00083">
    <property type="entry name" value="HOLDHDRGNASE"/>
</dbReference>
<feature type="binding site" evidence="7">
    <location>
        <position position="364"/>
    </location>
    <ligand>
        <name>substrate</name>
    </ligand>
</feature>
<accession>A0ABT5XGN3</accession>